<dbReference type="Gene3D" id="3.40.190.10">
    <property type="entry name" value="Periplasmic binding protein-like II"/>
    <property type="match status" value="1"/>
</dbReference>
<evidence type="ECO:0000256" key="1">
    <source>
        <dbReference type="ARBA" id="ARBA00006987"/>
    </source>
</evidence>
<evidence type="ECO:0000256" key="2">
    <source>
        <dbReference type="SAM" id="SignalP"/>
    </source>
</evidence>
<dbReference type="SUPFAM" id="SSF53850">
    <property type="entry name" value="Periplasmic binding protein-like II"/>
    <property type="match status" value="1"/>
</dbReference>
<evidence type="ECO:0000313" key="4">
    <source>
        <dbReference type="Proteomes" id="UP000597507"/>
    </source>
</evidence>
<dbReference type="PANTHER" id="PTHR42928:SF5">
    <property type="entry name" value="BLR1237 PROTEIN"/>
    <property type="match status" value="1"/>
</dbReference>
<dbReference type="InterPro" id="IPR042100">
    <property type="entry name" value="Bug_dom1"/>
</dbReference>
<keyword evidence="4" id="KW-1185">Reference proteome</keyword>
<name>A0A8J2ZBR8_9PROT</name>
<gene>
    <name evidence="3" type="ORF">GCM10010964_21330</name>
</gene>
<proteinExistence type="inferred from homology"/>
<dbReference type="CDD" id="cd13578">
    <property type="entry name" value="PBP2_Bug27"/>
    <property type="match status" value="1"/>
</dbReference>
<keyword evidence="2" id="KW-0732">Signal</keyword>
<dbReference type="Proteomes" id="UP000597507">
    <property type="component" value="Unassembled WGS sequence"/>
</dbReference>
<dbReference type="EMBL" id="BMKS01000005">
    <property type="protein sequence ID" value="GGG33177.1"/>
    <property type="molecule type" value="Genomic_DNA"/>
</dbReference>
<evidence type="ECO:0000313" key="3">
    <source>
        <dbReference type="EMBL" id="GGG33177.1"/>
    </source>
</evidence>
<dbReference type="PANTHER" id="PTHR42928">
    <property type="entry name" value="TRICARBOXYLATE-BINDING PROTEIN"/>
    <property type="match status" value="1"/>
</dbReference>
<reference evidence="3 4" key="1">
    <citation type="journal article" date="2014" name="Int. J. Syst. Evol. Microbiol.">
        <title>Complete genome sequence of Corynebacterium casei LMG S-19264T (=DSM 44701T), isolated from a smear-ripened cheese.</title>
        <authorList>
            <consortium name="US DOE Joint Genome Institute (JGI-PGF)"/>
            <person name="Walter F."/>
            <person name="Albersmeier A."/>
            <person name="Kalinowski J."/>
            <person name="Ruckert C."/>
        </authorList>
    </citation>
    <scope>NUCLEOTIDE SEQUENCE [LARGE SCALE GENOMIC DNA]</scope>
    <source>
        <strain evidence="3 4">CGMCC 1.16330</strain>
    </source>
</reference>
<dbReference type="InterPro" id="IPR005064">
    <property type="entry name" value="BUG"/>
</dbReference>
<dbReference type="Gene3D" id="3.40.190.150">
    <property type="entry name" value="Bordetella uptake gene, domain 1"/>
    <property type="match status" value="1"/>
</dbReference>
<dbReference type="PROSITE" id="PS51318">
    <property type="entry name" value="TAT"/>
    <property type="match status" value="1"/>
</dbReference>
<feature type="chain" id="PRO_5035321778" evidence="2">
    <location>
        <begin position="28"/>
        <end position="323"/>
    </location>
</feature>
<comment type="caution">
    <text evidence="3">The sequence shown here is derived from an EMBL/GenBank/DDBJ whole genome shotgun (WGS) entry which is preliminary data.</text>
</comment>
<feature type="signal peptide" evidence="2">
    <location>
        <begin position="1"/>
        <end position="27"/>
    </location>
</feature>
<dbReference type="RefSeq" id="WP_188900000.1">
    <property type="nucleotide sequence ID" value="NZ_BMKS01000005.1"/>
</dbReference>
<accession>A0A8J2ZBR8</accession>
<organism evidence="3 4">
    <name type="scientific">Caldovatus sediminis</name>
    <dbReference type="NCBI Taxonomy" id="2041189"/>
    <lineage>
        <taxon>Bacteria</taxon>
        <taxon>Pseudomonadati</taxon>
        <taxon>Pseudomonadota</taxon>
        <taxon>Alphaproteobacteria</taxon>
        <taxon>Acetobacterales</taxon>
        <taxon>Roseomonadaceae</taxon>
        <taxon>Caldovatus</taxon>
    </lineage>
</organism>
<dbReference type="InterPro" id="IPR006311">
    <property type="entry name" value="TAT_signal"/>
</dbReference>
<sequence>MDRRSLLAGTTLAAAAPLTAAAQAAWAPDRPIRLVVPFAPGGSTDTAARLIGQALGERLGQPVVVENRPGAGGNIAAEHVARSAPDGHTMLMTTSSITATNIWLYRNLPYHPVRDFTPLSQAAFIPNLLVVHPDVPARTLAEFIAHAKANPGRLNFGSAGPGTSLHLIVALFQARAGIRMEHVPYRGGAPAAMDLLSNKIQLIASPMVEVLSYVEAGRLRPLAVSTAQRSPRLPDVPTVAETLPGFEVALWNGIKGPAGLPAPVKARLGAEIAAVVRGEPVRSRFLEQGTQPVGSTPEEFARFIEAEIPKWGELVRLAGVTPD</sequence>
<comment type="similarity">
    <text evidence="1">Belongs to the UPF0065 (bug) family.</text>
</comment>
<dbReference type="AlphaFoldDB" id="A0A8J2ZBR8"/>
<protein>
    <submittedName>
        <fullName evidence="3">MFS transporter</fullName>
    </submittedName>
</protein>
<dbReference type="PIRSF" id="PIRSF017082">
    <property type="entry name" value="YflP"/>
    <property type="match status" value="1"/>
</dbReference>
<dbReference type="Pfam" id="PF03401">
    <property type="entry name" value="TctC"/>
    <property type="match status" value="1"/>
</dbReference>